<evidence type="ECO:0000313" key="3">
    <source>
        <dbReference type="Proteomes" id="UP000092460"/>
    </source>
</evidence>
<reference evidence="3" key="1">
    <citation type="submission" date="2015-01" db="EMBL/GenBank/DDBJ databases">
        <authorList>
            <person name="Aksoy S."/>
            <person name="Warren W."/>
            <person name="Wilson R.K."/>
        </authorList>
    </citation>
    <scope>NUCLEOTIDE SEQUENCE [LARGE SCALE GENOMIC DNA]</scope>
    <source>
        <strain evidence="3">IAEA</strain>
    </source>
</reference>
<dbReference type="Proteomes" id="UP000092460">
    <property type="component" value="Unassembled WGS sequence"/>
</dbReference>
<dbReference type="EMBL" id="JXJN01005657">
    <property type="status" value="NOT_ANNOTATED_CDS"/>
    <property type="molecule type" value="Genomic_DNA"/>
</dbReference>
<protein>
    <submittedName>
        <fullName evidence="2">Uncharacterized protein</fullName>
    </submittedName>
</protein>
<keyword evidence="1" id="KW-0472">Membrane</keyword>
<keyword evidence="1" id="KW-0812">Transmembrane</keyword>
<reference evidence="2" key="2">
    <citation type="submission" date="2020-05" db="UniProtKB">
        <authorList>
            <consortium name="EnsemblMetazoa"/>
        </authorList>
    </citation>
    <scope>IDENTIFICATION</scope>
    <source>
        <strain evidence="2">IAEA</strain>
    </source>
</reference>
<organism evidence="2 3">
    <name type="scientific">Glossina palpalis gambiensis</name>
    <dbReference type="NCBI Taxonomy" id="67801"/>
    <lineage>
        <taxon>Eukaryota</taxon>
        <taxon>Metazoa</taxon>
        <taxon>Ecdysozoa</taxon>
        <taxon>Arthropoda</taxon>
        <taxon>Hexapoda</taxon>
        <taxon>Insecta</taxon>
        <taxon>Pterygota</taxon>
        <taxon>Neoptera</taxon>
        <taxon>Endopterygota</taxon>
        <taxon>Diptera</taxon>
        <taxon>Brachycera</taxon>
        <taxon>Muscomorpha</taxon>
        <taxon>Hippoboscoidea</taxon>
        <taxon>Glossinidae</taxon>
        <taxon>Glossina</taxon>
    </lineage>
</organism>
<proteinExistence type="predicted"/>
<feature type="transmembrane region" description="Helical" evidence="1">
    <location>
        <begin position="115"/>
        <end position="136"/>
    </location>
</feature>
<keyword evidence="3" id="KW-1185">Reference proteome</keyword>
<keyword evidence="1" id="KW-1133">Transmembrane helix</keyword>
<sequence>MIALNSKIKLPTPLTELNVWPLIRRCGCCANGRVVCCCSTFAVVVVAVEQVVLCCQDDIMDLTASSMPLTTQLKSFIWLCCVFIAAAAAAAAAAVAVVTAATVPLFVLYMTRNIIIEFASRSRGIIMIISLMLRLMMINMKHMIVKILWCYIMMGYIGANIMILLTVCIQVVII</sequence>
<dbReference type="EnsemblMetazoa" id="GPPI012786-RA">
    <property type="protein sequence ID" value="GPPI012786-PA"/>
    <property type="gene ID" value="GPPI012786"/>
</dbReference>
<evidence type="ECO:0000313" key="2">
    <source>
        <dbReference type="EnsemblMetazoa" id="GPPI012786-PA"/>
    </source>
</evidence>
<dbReference type="AlphaFoldDB" id="A0A1B0AYC5"/>
<name>A0A1B0AYC5_9MUSC</name>
<evidence type="ECO:0000256" key="1">
    <source>
        <dbReference type="SAM" id="Phobius"/>
    </source>
</evidence>
<dbReference type="EMBL" id="JXJN01005658">
    <property type="status" value="NOT_ANNOTATED_CDS"/>
    <property type="molecule type" value="Genomic_DNA"/>
</dbReference>
<feature type="transmembrane region" description="Helical" evidence="1">
    <location>
        <begin position="76"/>
        <end position="109"/>
    </location>
</feature>
<feature type="transmembrane region" description="Helical" evidence="1">
    <location>
        <begin position="148"/>
        <end position="173"/>
    </location>
</feature>
<dbReference type="VEuPathDB" id="VectorBase:GPPI012786"/>
<accession>A0A1B0AYC5</accession>